<evidence type="ECO:0000313" key="2">
    <source>
        <dbReference type="EMBL" id="GAA0361253.1"/>
    </source>
</evidence>
<dbReference type="RefSeq" id="WP_343845575.1">
    <property type="nucleotide sequence ID" value="NZ_BAAAEI010000014.1"/>
</dbReference>
<keyword evidence="1" id="KW-0812">Transmembrane</keyword>
<evidence type="ECO:0000256" key="1">
    <source>
        <dbReference type="SAM" id="Phobius"/>
    </source>
</evidence>
<dbReference type="EMBL" id="BAAAEI010000014">
    <property type="protein sequence ID" value="GAA0361253.1"/>
    <property type="molecule type" value="Genomic_DNA"/>
</dbReference>
<keyword evidence="1" id="KW-0472">Membrane</keyword>
<sequence>MKEKSRDTSFSKRFMAAMTLFLVLIAIQTFSLELADMPTWLQVVVTLLPVTPLIWAFVLFRERYRALDEYMKALTGEAFLWMIGILCFSSFIYGMLAMKFALPPVNLALVLPVVFGGHGLILQLLIWKDNGQSN</sequence>
<keyword evidence="1" id="KW-1133">Transmembrane helix</keyword>
<feature type="transmembrane region" description="Helical" evidence="1">
    <location>
        <begin position="107"/>
        <end position="127"/>
    </location>
</feature>
<reference evidence="2 3" key="1">
    <citation type="journal article" date="2019" name="Int. J. Syst. Evol. Microbiol.">
        <title>The Global Catalogue of Microorganisms (GCM) 10K type strain sequencing project: providing services to taxonomists for standard genome sequencing and annotation.</title>
        <authorList>
            <consortium name="The Broad Institute Genomics Platform"/>
            <consortium name="The Broad Institute Genome Sequencing Center for Infectious Disease"/>
            <person name="Wu L."/>
            <person name="Ma J."/>
        </authorList>
    </citation>
    <scope>NUCLEOTIDE SEQUENCE [LARGE SCALE GENOMIC DNA]</scope>
    <source>
        <strain evidence="2 3">JCM 13378</strain>
    </source>
</reference>
<organism evidence="2 3">
    <name type="scientific">Bowmanella denitrificans</name>
    <dbReference type="NCBI Taxonomy" id="366582"/>
    <lineage>
        <taxon>Bacteria</taxon>
        <taxon>Pseudomonadati</taxon>
        <taxon>Pseudomonadota</taxon>
        <taxon>Gammaproteobacteria</taxon>
        <taxon>Alteromonadales</taxon>
        <taxon>Alteromonadaceae</taxon>
        <taxon>Bowmanella</taxon>
    </lineage>
</organism>
<protein>
    <submittedName>
        <fullName evidence="2">Uncharacterized protein</fullName>
    </submittedName>
</protein>
<feature type="transmembrane region" description="Helical" evidence="1">
    <location>
        <begin position="80"/>
        <end position="101"/>
    </location>
</feature>
<feature type="transmembrane region" description="Helical" evidence="1">
    <location>
        <begin position="41"/>
        <end position="60"/>
    </location>
</feature>
<evidence type="ECO:0000313" key="3">
    <source>
        <dbReference type="Proteomes" id="UP001501757"/>
    </source>
</evidence>
<keyword evidence="3" id="KW-1185">Reference proteome</keyword>
<dbReference type="Proteomes" id="UP001501757">
    <property type="component" value="Unassembled WGS sequence"/>
</dbReference>
<gene>
    <name evidence="2" type="ORF">GCM10009092_26990</name>
</gene>
<accession>A0ABN0XDA3</accession>
<proteinExistence type="predicted"/>
<comment type="caution">
    <text evidence="2">The sequence shown here is derived from an EMBL/GenBank/DDBJ whole genome shotgun (WGS) entry which is preliminary data.</text>
</comment>
<name>A0ABN0XDA3_9ALTE</name>